<dbReference type="Proteomes" id="UP000509346">
    <property type="component" value="Chromosome"/>
</dbReference>
<evidence type="ECO:0000313" key="5">
    <source>
        <dbReference type="Proteomes" id="UP000509346"/>
    </source>
</evidence>
<proteinExistence type="predicted"/>
<keyword evidence="5" id="KW-1185">Reference proteome</keyword>
<dbReference type="RefSeq" id="WP_179918029.1">
    <property type="nucleotide sequence ID" value="NZ_CP058909.1"/>
</dbReference>
<dbReference type="Pfam" id="PF26265">
    <property type="entry name" value="DUF8068"/>
    <property type="match status" value="1"/>
</dbReference>
<evidence type="ECO:0000313" key="4">
    <source>
        <dbReference type="EMBL" id="QLH82971.1"/>
    </source>
</evidence>
<name>A0A7D5T4V8_9EURY</name>
<keyword evidence="2" id="KW-0812">Transmembrane</keyword>
<evidence type="ECO:0000256" key="1">
    <source>
        <dbReference type="SAM" id="MobiDB-lite"/>
    </source>
</evidence>
<feature type="compositionally biased region" description="Low complexity" evidence="1">
    <location>
        <begin position="8"/>
        <end position="17"/>
    </location>
</feature>
<dbReference type="InterPro" id="IPR058381">
    <property type="entry name" value="DUF8068"/>
</dbReference>
<evidence type="ECO:0000259" key="3">
    <source>
        <dbReference type="Pfam" id="PF26265"/>
    </source>
</evidence>
<protein>
    <recommendedName>
        <fullName evidence="3">DUF8068 domain-containing protein</fullName>
    </recommendedName>
</protein>
<gene>
    <name evidence="4" type="ORF">HZS54_15650</name>
</gene>
<dbReference type="GeneID" id="56084053"/>
<feature type="transmembrane region" description="Helical" evidence="2">
    <location>
        <begin position="98"/>
        <end position="115"/>
    </location>
</feature>
<dbReference type="OrthoDB" id="387692at2157"/>
<dbReference type="AlphaFoldDB" id="A0A7D5T4V8"/>
<reference evidence="4 5" key="1">
    <citation type="submission" date="2020-07" db="EMBL/GenBank/DDBJ databases">
        <title>Halosimplex litoreum sp. nov. and Halosimplex rubrum sp. nov., isolated from different salt environments.</title>
        <authorList>
            <person name="Cui H."/>
        </authorList>
    </citation>
    <scope>NUCLEOTIDE SEQUENCE [LARGE SCALE GENOMIC DNA]</scope>
    <source>
        <strain evidence="4 5">R2</strain>
    </source>
</reference>
<organism evidence="4 5">
    <name type="scientific">Halosimplex pelagicum</name>
    <dbReference type="NCBI Taxonomy" id="869886"/>
    <lineage>
        <taxon>Archaea</taxon>
        <taxon>Methanobacteriati</taxon>
        <taxon>Methanobacteriota</taxon>
        <taxon>Stenosarchaea group</taxon>
        <taxon>Halobacteria</taxon>
        <taxon>Halobacteriales</taxon>
        <taxon>Haloarculaceae</taxon>
        <taxon>Halosimplex</taxon>
    </lineage>
</organism>
<dbReference type="EMBL" id="CP058909">
    <property type="protein sequence ID" value="QLH82971.1"/>
    <property type="molecule type" value="Genomic_DNA"/>
</dbReference>
<feature type="transmembrane region" description="Helical" evidence="2">
    <location>
        <begin position="218"/>
        <end position="244"/>
    </location>
</feature>
<accession>A0A7D5T4V8</accession>
<feature type="transmembrane region" description="Helical" evidence="2">
    <location>
        <begin position="250"/>
        <end position="268"/>
    </location>
</feature>
<sequence length="327" mass="30933">MSRPTANAGDSAAGSGDQTALSAARERLGGGLPGSPATLLGAVALVPTAGVLSLRLLRNAPGGLPPVGRAVMPAVSALAAVVPALAALGLAVDADRRAGRVALAAVGVFGLVGAADGAAWLPAAAAVLVGTGAALVVELAERAHARVGAVDSLRAALAPVARPGAVAALGALALAWSLAASAGIGTTTLRPAGAAVAFATLAALPLARRLDGAVDLGLWAVAAFAVVVLAAAAPFVAGAVVLVAFGAGTVPLALLALGIGGCVATVVADARRRSFGPAVAAALLLTAGVPGTLPRAVAFALGLVVLVREWAPAGAETGGTSGGVADA</sequence>
<dbReference type="KEGG" id="hpel:HZS54_15650"/>
<feature type="domain" description="DUF8068" evidence="3">
    <location>
        <begin position="38"/>
        <end position="307"/>
    </location>
</feature>
<feature type="region of interest" description="Disordered" evidence="1">
    <location>
        <begin position="1"/>
        <end position="20"/>
    </location>
</feature>
<keyword evidence="2" id="KW-1133">Transmembrane helix</keyword>
<keyword evidence="2" id="KW-0472">Membrane</keyword>
<feature type="transmembrane region" description="Helical" evidence="2">
    <location>
        <begin position="160"/>
        <end position="182"/>
    </location>
</feature>
<feature type="transmembrane region" description="Helical" evidence="2">
    <location>
        <begin position="37"/>
        <end position="58"/>
    </location>
</feature>
<evidence type="ECO:0000256" key="2">
    <source>
        <dbReference type="SAM" id="Phobius"/>
    </source>
</evidence>
<feature type="transmembrane region" description="Helical" evidence="2">
    <location>
        <begin position="70"/>
        <end position="91"/>
    </location>
</feature>
<feature type="transmembrane region" description="Helical" evidence="2">
    <location>
        <begin position="280"/>
        <end position="307"/>
    </location>
</feature>